<proteinExistence type="predicted"/>
<sequence length="638" mass="70622">MALGAIAGLALLLGLGLLVCLIGWLHGSWGALWLIPGLLLLAASWPVVRALRLQAPPLEGVAIDPHQAKEVHALVEKMRAGLDAAPVDELRFDVSLDVKLVMQPRLGILGLPRRVLIIGLPLMMALGTEPLAALITHALAPLRKQGNWRDALKEALREPAAWVERQRRTWQVLEDGWTRSRLLPWWQDALLAPFMERFLPRFNARAVVLGREEAAIADRLVLSQCGATALATGLMGPAVQRRFLDEVFWPQRWASARESHLPNVLPLRELRALIGASLRHPQATGWLHDSLQALPPKGDLRASLRDRLALTGDAARLSKRASEGRSAADALLGRQLDSWIDLLDTYWQREAAAQWAEVHATHREREKLLTELVESHTSRPLALDDHLLWIRTASLVKGPASAVPIAREAVSRYPKSPGARFLLACTLLDARGLLPSRHLLPDLPPDANEALGLLRELSDEHADDARGGASDSHDQAWALPAARRLERALIQREGIEALRAVRLRIAELERDAAKAMDVLTDFSGLQLLGPAKMGGRSLRPLLDRLKREPAVGRAWLLAKTDTRARGWVLHLLVIERSTSLEQPGPRHEWAELQALLDAPVICRVIDLSHPDWIGPRRMDLVQQIQETSGGRIYAARGN</sequence>
<keyword evidence="3" id="KW-1185">Reference proteome</keyword>
<accession>A0ABU9BSR4</accession>
<keyword evidence="1" id="KW-1133">Transmembrane helix</keyword>
<keyword evidence="1" id="KW-0812">Transmembrane</keyword>
<protein>
    <recommendedName>
        <fullName evidence="4">Peptidase M48 domain-containing protein</fullName>
    </recommendedName>
</protein>
<reference evidence="2 3" key="1">
    <citation type="submission" date="2024-04" db="EMBL/GenBank/DDBJ databases">
        <title>Novel species of the genus Ideonella isolated from streams.</title>
        <authorList>
            <person name="Lu H."/>
        </authorList>
    </citation>
    <scope>NUCLEOTIDE SEQUENCE [LARGE SCALE GENOMIC DNA]</scope>
    <source>
        <strain evidence="2 3">DXS29W</strain>
    </source>
</reference>
<comment type="caution">
    <text evidence="2">The sequence shown here is derived from an EMBL/GenBank/DDBJ whole genome shotgun (WGS) entry which is preliminary data.</text>
</comment>
<evidence type="ECO:0008006" key="4">
    <source>
        <dbReference type="Google" id="ProtNLM"/>
    </source>
</evidence>
<name>A0ABU9BSR4_9BURK</name>
<feature type="transmembrane region" description="Helical" evidence="1">
    <location>
        <begin position="30"/>
        <end position="48"/>
    </location>
</feature>
<feature type="transmembrane region" description="Helical" evidence="1">
    <location>
        <begin position="115"/>
        <end position="140"/>
    </location>
</feature>
<evidence type="ECO:0000313" key="3">
    <source>
        <dbReference type="Proteomes" id="UP001371218"/>
    </source>
</evidence>
<evidence type="ECO:0000313" key="2">
    <source>
        <dbReference type="EMBL" id="MEK8033011.1"/>
    </source>
</evidence>
<keyword evidence="1" id="KW-0472">Membrane</keyword>
<evidence type="ECO:0000256" key="1">
    <source>
        <dbReference type="SAM" id="Phobius"/>
    </source>
</evidence>
<dbReference type="Proteomes" id="UP001371218">
    <property type="component" value="Unassembled WGS sequence"/>
</dbReference>
<dbReference type="RefSeq" id="WP_341427432.1">
    <property type="nucleotide sequence ID" value="NZ_JBBUTG010000013.1"/>
</dbReference>
<gene>
    <name evidence="2" type="ORF">AACH06_19485</name>
</gene>
<organism evidence="2 3">
    <name type="scientific">Ideonella lacteola</name>
    <dbReference type="NCBI Taxonomy" id="2984193"/>
    <lineage>
        <taxon>Bacteria</taxon>
        <taxon>Pseudomonadati</taxon>
        <taxon>Pseudomonadota</taxon>
        <taxon>Betaproteobacteria</taxon>
        <taxon>Burkholderiales</taxon>
        <taxon>Sphaerotilaceae</taxon>
        <taxon>Ideonella</taxon>
    </lineage>
</organism>
<dbReference type="EMBL" id="JBBUTG010000013">
    <property type="protein sequence ID" value="MEK8033011.1"/>
    <property type="molecule type" value="Genomic_DNA"/>
</dbReference>